<evidence type="ECO:0000259" key="2">
    <source>
        <dbReference type="SMART" id="SM00912"/>
    </source>
</evidence>
<feature type="signal peptide" evidence="1">
    <location>
        <begin position="1"/>
        <end position="35"/>
    </location>
</feature>
<protein>
    <submittedName>
        <fullName evidence="3">Filamentous hemagglutinin-like protein</fullName>
    </submittedName>
</protein>
<evidence type="ECO:0000256" key="1">
    <source>
        <dbReference type="SAM" id="SignalP"/>
    </source>
</evidence>
<dbReference type="InterPro" id="IPR012334">
    <property type="entry name" value="Pectin_lyas_fold"/>
</dbReference>
<accession>A0A158JVS3</accession>
<dbReference type="Gene3D" id="2.160.20.10">
    <property type="entry name" value="Single-stranded right-handed beta-helix, Pectin lyase-like"/>
    <property type="match status" value="1"/>
</dbReference>
<dbReference type="Pfam" id="PF05860">
    <property type="entry name" value="TPS"/>
    <property type="match status" value="1"/>
</dbReference>
<sequence>MQRPNHLARTEQARHVHHRVTTAFILAAMSASALAAGPLPQGGQFVAGTGSIATRGNGIDIAQNTPRAVIDWRSFSIGNGNTVNVYNGTGATLSRVTGVDRSVIDGKLNATGSFYLVNPQGVVIGSNGVVTTGGRFVASTLDIGNDNFMNGGSLDLTGSSDAVVVNLGKISSTGGDVFLISRKLVENDGGIDAAKGSVELATGNRVLLKDSATGPQVFVQAGTRGDVVNKGTIEAAQIDLRAADGNVFALAGHNDDLRATGTATRDGKVWLVADQGTAHIHSKVEASNADGTGGAVFTTGNALHLDDAAIDAARWDINAPVLNSGPLTSAILVRNLSSGTSITVNATGANGGTGDIDVSAPVRWSGDASLTLNALHSVTIGPLATFSNTGAGNLTLRADSLARDNGGSVSHLGTIDWSQGTGIVSVYYDMNGTYARTTVLQNGAWKPAPFSGLQSQYTVYKLINSNADLVKMGEDFLSNYALGRDLDLARDVGKINVIGGGLAFSGQFDGMGHTISHFNGYQVGTDPTYIGLFGAIWYYAVVRNLGIIDSNASGSYNAPAGILTGFNHGLISNVHTTGSAGSPEETGPGGGGLAARNDGTIERSWSSANVGGQGDYGGLVGVNDGKIIQSFATGVVYGGSHAEGAGLVSQNNGSITQSYATGSAQMYYNGGLVLDNRRTGTISESFATTQIVPQADPALKGGVAFSNAGTIANNVYWDVSMTGATKSVYGGTPLPAANGLTTVQMRTVSSFDSSWDFSPTGTWVLPAGAQHPVLRWALDAE</sequence>
<dbReference type="PANTHER" id="PTHR12338">
    <property type="entry name" value="AUTOTRANSPORTER"/>
    <property type="match status" value="1"/>
</dbReference>
<gene>
    <name evidence="3" type="ORF">AWB67_04351</name>
</gene>
<keyword evidence="4" id="KW-1185">Reference proteome</keyword>
<organism evidence="3 4">
    <name type="scientific">Caballeronia terrestris</name>
    <dbReference type="NCBI Taxonomy" id="1226301"/>
    <lineage>
        <taxon>Bacteria</taxon>
        <taxon>Pseudomonadati</taxon>
        <taxon>Pseudomonadota</taxon>
        <taxon>Betaproteobacteria</taxon>
        <taxon>Burkholderiales</taxon>
        <taxon>Burkholderiaceae</taxon>
        <taxon>Caballeronia</taxon>
    </lineage>
</organism>
<dbReference type="SUPFAM" id="SSF51126">
    <property type="entry name" value="Pectin lyase-like"/>
    <property type="match status" value="1"/>
</dbReference>
<dbReference type="InterPro" id="IPR050909">
    <property type="entry name" value="Bact_Autotransporter_VF"/>
</dbReference>
<dbReference type="SMART" id="SM00912">
    <property type="entry name" value="Haemagg_act"/>
    <property type="match status" value="1"/>
</dbReference>
<dbReference type="EMBL" id="FCOL02000028">
    <property type="protein sequence ID" value="SAL72805.1"/>
    <property type="molecule type" value="Genomic_DNA"/>
</dbReference>
<dbReference type="Gene3D" id="2.160.20.110">
    <property type="match status" value="1"/>
</dbReference>
<feature type="domain" description="Filamentous haemagglutinin FhaB/tRNA nuclease CdiA-like TPS" evidence="2">
    <location>
        <begin position="36"/>
        <end position="147"/>
    </location>
</feature>
<dbReference type="PANTHER" id="PTHR12338:SF5">
    <property type="entry name" value="ANTIGEN 43-RELATED"/>
    <property type="match status" value="1"/>
</dbReference>
<comment type="caution">
    <text evidence="3">The sequence shown here is derived from an EMBL/GenBank/DDBJ whole genome shotgun (WGS) entry which is preliminary data.</text>
</comment>
<dbReference type="Proteomes" id="UP000054925">
    <property type="component" value="Unassembled WGS sequence"/>
</dbReference>
<dbReference type="InterPro" id="IPR011050">
    <property type="entry name" value="Pectin_lyase_fold/virulence"/>
</dbReference>
<evidence type="ECO:0000313" key="3">
    <source>
        <dbReference type="EMBL" id="SAL72805.1"/>
    </source>
</evidence>
<dbReference type="RefSeq" id="WP_235025251.1">
    <property type="nucleotide sequence ID" value="NZ_FCOL02000028.1"/>
</dbReference>
<name>A0A158JVS3_9BURK</name>
<reference evidence="3" key="1">
    <citation type="submission" date="2016-01" db="EMBL/GenBank/DDBJ databases">
        <authorList>
            <person name="Peeters C."/>
        </authorList>
    </citation>
    <scope>NUCLEOTIDE SEQUENCE [LARGE SCALE GENOMIC DNA]</scope>
    <source>
        <strain evidence="3">LMG 22937</strain>
    </source>
</reference>
<dbReference type="AlphaFoldDB" id="A0A158JVS3"/>
<evidence type="ECO:0000313" key="4">
    <source>
        <dbReference type="Proteomes" id="UP000054925"/>
    </source>
</evidence>
<feature type="chain" id="PRO_5011120169" evidence="1">
    <location>
        <begin position="36"/>
        <end position="781"/>
    </location>
</feature>
<dbReference type="NCBIfam" id="TIGR01901">
    <property type="entry name" value="adhes_NPXG"/>
    <property type="match status" value="1"/>
</dbReference>
<dbReference type="InterPro" id="IPR008638">
    <property type="entry name" value="FhaB/CdiA-like_TPS"/>
</dbReference>
<proteinExistence type="predicted"/>
<keyword evidence="1" id="KW-0732">Signal</keyword>